<evidence type="ECO:0000256" key="6">
    <source>
        <dbReference type="ARBA" id="ARBA00022679"/>
    </source>
</evidence>
<name>A0ABS1D217_9PROT</name>
<organism evidence="13 14">
    <name type="scientific">Paracraurococcus ruber</name>
    <dbReference type="NCBI Taxonomy" id="77675"/>
    <lineage>
        <taxon>Bacteria</taxon>
        <taxon>Pseudomonadati</taxon>
        <taxon>Pseudomonadota</taxon>
        <taxon>Alphaproteobacteria</taxon>
        <taxon>Acetobacterales</taxon>
        <taxon>Roseomonadaceae</taxon>
        <taxon>Paracraurococcus</taxon>
    </lineage>
</organism>
<gene>
    <name evidence="11" type="primary">ubiA</name>
    <name evidence="13" type="ORF">CKO45_20805</name>
</gene>
<evidence type="ECO:0000256" key="3">
    <source>
        <dbReference type="ARBA" id="ARBA00005985"/>
    </source>
</evidence>
<keyword evidence="4 11" id="KW-1003">Cell membrane</keyword>
<keyword evidence="10 11" id="KW-0472">Membrane</keyword>
<dbReference type="InterPro" id="IPR044878">
    <property type="entry name" value="UbiA_sf"/>
</dbReference>
<keyword evidence="5 11" id="KW-0997">Cell inner membrane</keyword>
<comment type="catalytic activity">
    <reaction evidence="11">
        <text>all-trans-octaprenyl diphosphate + 4-hydroxybenzoate = 4-hydroxy-3-(all-trans-octaprenyl)benzoate + diphosphate</text>
        <dbReference type="Rhea" id="RHEA:27782"/>
        <dbReference type="ChEBI" id="CHEBI:1617"/>
        <dbReference type="ChEBI" id="CHEBI:17879"/>
        <dbReference type="ChEBI" id="CHEBI:33019"/>
        <dbReference type="ChEBI" id="CHEBI:57711"/>
        <dbReference type="EC" id="2.5.1.39"/>
    </reaction>
</comment>
<comment type="subcellular location">
    <subcellularLocation>
        <location evidence="11">Cell inner membrane</location>
        <topology evidence="11">Multi-pass membrane protein</topology>
    </subcellularLocation>
    <subcellularLocation>
        <location evidence="2">Membrane</location>
        <topology evidence="2">Multi-pass membrane protein</topology>
    </subcellularLocation>
</comment>
<dbReference type="InterPro" id="IPR039653">
    <property type="entry name" value="Prenyltransferase"/>
</dbReference>
<reference evidence="13 14" key="1">
    <citation type="journal article" date="2020" name="Microorganisms">
        <title>Osmotic Adaptation and Compatible Solute Biosynthesis of Phototrophic Bacteria as Revealed from Genome Analyses.</title>
        <authorList>
            <person name="Imhoff J.F."/>
            <person name="Rahn T."/>
            <person name="Kunzel S."/>
            <person name="Keller A."/>
            <person name="Neulinger S.C."/>
        </authorList>
    </citation>
    <scope>NUCLEOTIDE SEQUENCE [LARGE SCALE GENOMIC DNA]</scope>
    <source>
        <strain evidence="13 14">DSM 15382</strain>
    </source>
</reference>
<evidence type="ECO:0000313" key="14">
    <source>
        <dbReference type="Proteomes" id="UP000697995"/>
    </source>
</evidence>
<evidence type="ECO:0000256" key="4">
    <source>
        <dbReference type="ARBA" id="ARBA00022475"/>
    </source>
</evidence>
<dbReference type="Gene3D" id="1.20.120.1780">
    <property type="entry name" value="UbiA prenyltransferase"/>
    <property type="match status" value="1"/>
</dbReference>
<evidence type="ECO:0000256" key="10">
    <source>
        <dbReference type="ARBA" id="ARBA00023136"/>
    </source>
</evidence>
<keyword evidence="8 11" id="KW-0812">Transmembrane</keyword>
<keyword evidence="7 11" id="KW-0831">Ubiquinone biosynthesis</keyword>
<dbReference type="Gene3D" id="1.10.357.140">
    <property type="entry name" value="UbiA prenyltransferase"/>
    <property type="match status" value="1"/>
</dbReference>
<evidence type="ECO:0000256" key="1">
    <source>
        <dbReference type="ARBA" id="ARBA00001946"/>
    </source>
</evidence>
<evidence type="ECO:0000256" key="8">
    <source>
        <dbReference type="ARBA" id="ARBA00022692"/>
    </source>
</evidence>
<feature type="transmembrane region" description="Helical" evidence="11">
    <location>
        <begin position="59"/>
        <end position="81"/>
    </location>
</feature>
<dbReference type="EC" id="2.5.1.39" evidence="11 12"/>
<comment type="cofactor">
    <cofactor evidence="1 11">
        <name>Mg(2+)</name>
        <dbReference type="ChEBI" id="CHEBI:18420"/>
    </cofactor>
</comment>
<evidence type="ECO:0000256" key="2">
    <source>
        <dbReference type="ARBA" id="ARBA00004141"/>
    </source>
</evidence>
<feature type="transmembrane region" description="Helical" evidence="11">
    <location>
        <begin position="102"/>
        <end position="122"/>
    </location>
</feature>
<dbReference type="HAMAP" id="MF_01635">
    <property type="entry name" value="UbiA"/>
    <property type="match status" value="1"/>
</dbReference>
<evidence type="ECO:0000256" key="5">
    <source>
        <dbReference type="ARBA" id="ARBA00022519"/>
    </source>
</evidence>
<evidence type="ECO:0000256" key="11">
    <source>
        <dbReference type="HAMAP-Rule" id="MF_01635"/>
    </source>
</evidence>
<dbReference type="PANTHER" id="PTHR11048:SF28">
    <property type="entry name" value="4-HYDROXYBENZOATE POLYPRENYLTRANSFERASE, MITOCHONDRIAL"/>
    <property type="match status" value="1"/>
</dbReference>
<dbReference type="PANTHER" id="PTHR11048">
    <property type="entry name" value="PRENYLTRANSFERASES"/>
    <property type="match status" value="1"/>
</dbReference>
<dbReference type="InterPro" id="IPR000537">
    <property type="entry name" value="UbiA_prenyltransferase"/>
</dbReference>
<feature type="transmembrane region" description="Helical" evidence="11">
    <location>
        <begin position="225"/>
        <end position="251"/>
    </location>
</feature>
<dbReference type="InterPro" id="IPR030470">
    <property type="entry name" value="UbiA_prenylTrfase_CS"/>
</dbReference>
<evidence type="ECO:0000256" key="9">
    <source>
        <dbReference type="ARBA" id="ARBA00022989"/>
    </source>
</evidence>
<sequence length="299" mass="31961">MQGYTDIRTGGLIGRLPAGWRPYALLARLDRPIGSWLLVLPGFWAFAIAAPGWGEGARLALLFGLGAVAMRGAGCVVNDLWDRDIDRRVERTRGRPLASGAVTPFRALVFLAGLCLVGLLVLLQLNRVAILFGLLSLLPILLYPLAKRVTHWPQAMLGLVFSWAAPEGIAAATGQVDLVALLLWAAAFCWILGYDTIYAHQDREDDAAVGIGSTALRFGDRTRPFLAACYAAMLGFLAAAGWAAGLGWAFLPGLLLPAALLARQVALLDIHDPGACLRLFKANREVGLAVALAFLLGRA</sequence>
<proteinExistence type="inferred from homology"/>
<dbReference type="PROSITE" id="PS00943">
    <property type="entry name" value="UBIA"/>
    <property type="match status" value="1"/>
</dbReference>
<keyword evidence="11" id="KW-0460">Magnesium</keyword>
<comment type="pathway">
    <text evidence="11">Cofactor biosynthesis; ubiquinone biosynthesis.</text>
</comment>
<evidence type="ECO:0000256" key="7">
    <source>
        <dbReference type="ARBA" id="ARBA00022688"/>
    </source>
</evidence>
<comment type="similarity">
    <text evidence="3 11">Belongs to the UbiA prenyltransferase family.</text>
</comment>
<keyword evidence="9 11" id="KW-1133">Transmembrane helix</keyword>
<dbReference type="Proteomes" id="UP000697995">
    <property type="component" value="Unassembled WGS sequence"/>
</dbReference>
<dbReference type="InterPro" id="IPR006370">
    <property type="entry name" value="HB_polyprenyltransferase-like"/>
</dbReference>
<dbReference type="Pfam" id="PF01040">
    <property type="entry name" value="UbiA"/>
    <property type="match status" value="1"/>
</dbReference>
<feature type="transmembrane region" description="Helical" evidence="11">
    <location>
        <begin position="178"/>
        <end position="197"/>
    </location>
</feature>
<evidence type="ECO:0000256" key="12">
    <source>
        <dbReference type="NCBIfam" id="TIGR01474"/>
    </source>
</evidence>
<keyword evidence="14" id="KW-1185">Reference proteome</keyword>
<evidence type="ECO:0000313" key="13">
    <source>
        <dbReference type="EMBL" id="MBK1660665.1"/>
    </source>
</evidence>
<feature type="transmembrane region" description="Helical" evidence="11">
    <location>
        <begin position="128"/>
        <end position="146"/>
    </location>
</feature>
<feature type="transmembrane region" description="Helical" evidence="11">
    <location>
        <begin position="33"/>
        <end position="53"/>
    </location>
</feature>
<comment type="caution">
    <text evidence="13">The sequence shown here is derived from an EMBL/GenBank/DDBJ whole genome shotgun (WGS) entry which is preliminary data.</text>
</comment>
<accession>A0ABS1D217</accession>
<dbReference type="CDD" id="cd13959">
    <property type="entry name" value="PT_UbiA_COQ2"/>
    <property type="match status" value="1"/>
</dbReference>
<protein>
    <recommendedName>
        <fullName evidence="11 12">4-hydroxybenzoate octaprenyltransferase</fullName>
        <ecNumber evidence="11 12">2.5.1.39</ecNumber>
    </recommendedName>
    <alternativeName>
        <fullName evidence="11">4-HB polyprenyltransferase</fullName>
    </alternativeName>
</protein>
<dbReference type="RefSeq" id="WP_133218785.1">
    <property type="nucleotide sequence ID" value="NZ_NRSG01000200.1"/>
</dbReference>
<dbReference type="NCBIfam" id="TIGR01474">
    <property type="entry name" value="ubiA_proteo"/>
    <property type="match status" value="1"/>
</dbReference>
<dbReference type="EMBL" id="NRSG01000200">
    <property type="protein sequence ID" value="MBK1660665.1"/>
    <property type="molecule type" value="Genomic_DNA"/>
</dbReference>
<comment type="function">
    <text evidence="11">Catalyzes the prenylation of para-hydroxybenzoate (PHB) with an all-trans polyprenyl group. Mediates the second step in the final reaction sequence of ubiquinone-8 (UQ-8) biosynthesis, which is the condensation of the polyisoprenoid side chain with PHB, generating the first membrane-bound Q intermediate 3-octaprenyl-4-hydroxybenzoate.</text>
</comment>
<keyword evidence="6 11" id="KW-0808">Transferase</keyword>